<organism evidence="2 3">
    <name type="scientific">Campylobacter ureolyticus ACS-301-V-Sch3b</name>
    <dbReference type="NCBI Taxonomy" id="883165"/>
    <lineage>
        <taxon>Bacteria</taxon>
        <taxon>Pseudomonadati</taxon>
        <taxon>Campylobacterota</taxon>
        <taxon>Epsilonproteobacteria</taxon>
        <taxon>Campylobacterales</taxon>
        <taxon>Campylobacteraceae</taxon>
        <taxon>Campylobacter</taxon>
    </lineage>
</organism>
<evidence type="ECO:0000313" key="2">
    <source>
        <dbReference type="EMBL" id="EPH09061.1"/>
    </source>
</evidence>
<feature type="transmembrane region" description="Helical" evidence="1">
    <location>
        <begin position="37"/>
        <end position="57"/>
    </location>
</feature>
<dbReference type="HOGENOM" id="CLU_1783317_0_0_7"/>
<sequence>MENLDHFFKFLYAKIAHFHLLFSNFVGSYFIDKEICHIVIFSVYLLAFYLFYLFCVSGKVFHKFAKIYLSYASIVGLYSICVYKGEIIINVVCAIISLIIFVRFSRSFSSFLLQYETAKAIKKAYEIYGYKNETITPKRKQNEII</sequence>
<comment type="caution">
    <text evidence="2">The sequence shown here is derived from an EMBL/GenBank/DDBJ whole genome shotgun (WGS) entry which is preliminary data.</text>
</comment>
<evidence type="ECO:0000256" key="1">
    <source>
        <dbReference type="SAM" id="Phobius"/>
    </source>
</evidence>
<gene>
    <name evidence="2" type="ORF">HMPREF9309_00580</name>
</gene>
<feature type="transmembrane region" description="Helical" evidence="1">
    <location>
        <begin position="87"/>
        <end position="104"/>
    </location>
</feature>
<reference evidence="2 3" key="1">
    <citation type="submission" date="2013-06" db="EMBL/GenBank/DDBJ databases">
        <title>The Genome Sequence of Campylobacter ureolyticus ACS-301-V-SCH3B.</title>
        <authorList>
            <consortium name="The Broad Institute Genomics Platform"/>
            <person name="Earl A."/>
            <person name="Ward D."/>
            <person name="Feldgarden M."/>
            <person name="Gevers D."/>
            <person name="Saerens B."/>
            <person name="Vaneechoutte M."/>
            <person name="Walker B."/>
            <person name="Young S."/>
            <person name="Zeng Q."/>
            <person name="Gargeya S."/>
            <person name="Fitzgerald M."/>
            <person name="Haas B."/>
            <person name="Abouelleil A."/>
            <person name="Allen A.W."/>
            <person name="Alvarado L."/>
            <person name="Arachchi H.M."/>
            <person name="Berlin A.M."/>
            <person name="Chapman S.B."/>
            <person name="Gainer-Dewar J."/>
            <person name="Goldberg J."/>
            <person name="Griggs A."/>
            <person name="Gujja S."/>
            <person name="Hansen M."/>
            <person name="Howarth C."/>
            <person name="Imamovic A."/>
            <person name="Ireland A."/>
            <person name="Larimer J."/>
            <person name="McCowan C."/>
            <person name="Murphy C."/>
            <person name="Pearson M."/>
            <person name="Poon T.W."/>
            <person name="Priest M."/>
            <person name="Roberts A."/>
            <person name="Saif S."/>
            <person name="Shea T."/>
            <person name="Sisk P."/>
            <person name="Sykes S."/>
            <person name="Wortman J."/>
            <person name="Nusbaum C."/>
            <person name="Birren B."/>
        </authorList>
    </citation>
    <scope>NUCLEOTIDE SEQUENCE [LARGE SCALE GENOMIC DNA]</scope>
    <source>
        <strain evidence="2 3">ACS-301-V-Sch3b</strain>
    </source>
</reference>
<keyword evidence="1" id="KW-0472">Membrane</keyword>
<protein>
    <submittedName>
        <fullName evidence="2">Uncharacterized protein</fullName>
    </submittedName>
</protein>
<accession>S3XG28</accession>
<dbReference type="EMBL" id="AGYD01000005">
    <property type="protein sequence ID" value="EPH09061.1"/>
    <property type="molecule type" value="Genomic_DNA"/>
</dbReference>
<dbReference type="AlphaFoldDB" id="S3XG28"/>
<keyword evidence="1" id="KW-0812">Transmembrane</keyword>
<keyword evidence="3" id="KW-1185">Reference proteome</keyword>
<keyword evidence="1" id="KW-1133">Transmembrane helix</keyword>
<proteinExistence type="predicted"/>
<dbReference type="RefSeq" id="WP_016646435.1">
    <property type="nucleotide sequence ID" value="NZ_KE340326.1"/>
</dbReference>
<dbReference type="PATRIC" id="fig|883165.3.peg.593"/>
<name>S3XG28_9BACT</name>
<evidence type="ECO:0000313" key="3">
    <source>
        <dbReference type="Proteomes" id="UP000014539"/>
    </source>
</evidence>
<feature type="transmembrane region" description="Helical" evidence="1">
    <location>
        <begin position="64"/>
        <end position="81"/>
    </location>
</feature>
<dbReference type="Proteomes" id="UP000014539">
    <property type="component" value="Unassembled WGS sequence"/>
</dbReference>